<dbReference type="Pfam" id="PF00534">
    <property type="entry name" value="Glycos_transf_1"/>
    <property type="match status" value="1"/>
</dbReference>
<dbReference type="SUPFAM" id="SSF53756">
    <property type="entry name" value="UDP-Glycosyltransferase/glycogen phosphorylase"/>
    <property type="match status" value="1"/>
</dbReference>
<dbReference type="Pfam" id="PF04488">
    <property type="entry name" value="Gly_transf_sug"/>
    <property type="match status" value="1"/>
</dbReference>
<dbReference type="InterPro" id="IPR055171">
    <property type="entry name" value="GT-D-like"/>
</dbReference>
<dbReference type="RefSeq" id="WP_209984075.1">
    <property type="nucleotide sequence ID" value="NZ_JAGINO010000013.1"/>
</dbReference>
<sequence>MIPKLLHQLWKTPEIPPRFEAFRRSWLDRHPDWSYRLWSDADIAAFVRQEFPDLLPVFEGYAQPICRADLARYLILKRHGGLYVDLDFECFKPLDGLLADSSFAIGLEPATHLELDKAAQRRMERVLCPSLIASIPDHPFWDHVLDHIRRNAREPDVLDATGPFLLTRAYETYGGPGPVTLLPAQAIYPADKMDCWEGRLFDIEAWEKLTRDAHALHHWDGTWFRGQAALDAGRPRRLRLQLSDGTGPSAGATEPTDRRPLVSCLMATRDRFEQACVAIACFRQQSYPNRQLVIVDDSLDDRLTRHVEALGDPRILIDRSPTPAATLGAARNRAVDLAAGSHVCQWDDDDLYDPLRLELQMSALLGAKARACILSRWTIWWPEAARLAVSVRRNWEGSLLCEKAALPRYPDLPRGEDTPVVDALLRSVRVAHLDEPRLYLYVVHGRNTFGPGHFDTHWQRASPRWQDDRYQAVRTELAKRLPLDAYERLEPPAAAIPAPPLARTAPAQWERMLADATAVLRVDPQDIGAKARRAGALMHLNRLDEAEAAFRALRDGHPDASFGLDGLARVATRRRQWLQALERWEATLAAFPGHWPGMLGYAQALLEVGRFGEAEAQYAEVVRLQPQHPLARIGLAESAARRRDWETAVQRWQQVIAHGPASAQATIGLLTALCELGRLDEAEELLARSMAYLGRADTVLARAILLQRRHRGAALLAMLNEHRDVVEANPTLRSLYFHAVQTSRGDTVQAVAMLAPAGTDGTAPAWVQAIACAHAPQEAGGQARSRLVALWRRHGVSILSPDLLALTVEAVIHADGPAAGKALLQAVDALPLTDTRAVKLRLLAVFERLKWGYGEDAVTELRALAAAGDPRVPHGHWRDAVRELTGIDQRLRRLYPAFEIETGWRRPPAEAVVARILESHEARRPFSLIRLGDGEGNFLPYPIEQARFTAADRDATQRIWWGEPKVAGAAAEALSDALQAAIRDADVVGVPDLSRLCYSLPIPTAADLFQSWHDYRGLLSILHTLLADGGALFTPTQTITSCHIHADLSAWGLYERLFAKIRRVAVVTCHPQLPERLTERFGLTVSRVHLIPHETKYGDVFGYGDAEPHFPAVYERLLETLSVDEPGEVVLVAAGFLGKMYCKRIKDQGGIALDLGSVVDYWCGFATRSLHFTQRYAALPAAAVAPAAPAPAPVHATLRLPEAGPGVTVLGHFTAPVGLGTAACGTLEALAAAGLPAVPVDLDRPPAAGDAMPSHPITIAHTNPDALHEAGHKDPTGPLARSLFPDRLAIGCWAWESATSFPPSWQRAYALFDEVWVPSHFTAESLAASAPVPVAVVPHVVAPPLPTLTRRDLGLPETGFLFAFAFDELSGFTRKNPLAVIEAFTRAFPQEDGGIHLVIKARTLSELNRDRLRAAIAGRSSIILREGSESREAALALLATCDAYVSLHRAEGFGLTIAEAMFFAKPVIATGYSGNLDFMAPGCAYPVPSRLVMAEEDEDCYPKGTWWADPDVMVAAALLRSVVADRQGAAEVGRRAAGHIRAMLSPEAVGRRMSERITEALERRNAGHRPQARSATLAATARSPEVPNVLVLTPVRNARRHLPAYLSALGRLDHPGERLSLGILEGDSDDGSFAYLHERLPELRTRFARVDLLRHDFNASFAGPRWRPEIQVMRRSTIARVRNRLLTGTLRDEDWVLWIDADVVDFPSDVLARLLATGHDVVVPNCVTSPGGPSFDLNSFQFTEEAAMSEQRNWIGGLIQPPPGLGRRYLHELRGRGPVRLDGVGGTMLLVRAALHREGLIFPTFSYRGYIETEGLAMMAKDMGVTCWGLPDTEIRHARA</sequence>
<name>A0ABU0MS59_9PROT</name>
<proteinExistence type="predicted"/>
<feature type="domain" description="GT-D fold-like" evidence="3">
    <location>
        <begin position="909"/>
        <end position="1160"/>
    </location>
</feature>
<dbReference type="Gene3D" id="3.90.550.20">
    <property type="match status" value="1"/>
</dbReference>
<dbReference type="Pfam" id="PF00535">
    <property type="entry name" value="Glycos_transf_2"/>
    <property type="match status" value="1"/>
</dbReference>
<dbReference type="InterPro" id="IPR029044">
    <property type="entry name" value="Nucleotide-diphossugar_trans"/>
</dbReference>
<feature type="domain" description="Glycosyl transferase family 1" evidence="1">
    <location>
        <begin position="1373"/>
        <end position="1482"/>
    </location>
</feature>
<dbReference type="Pfam" id="PF13432">
    <property type="entry name" value="TPR_16"/>
    <property type="match status" value="2"/>
</dbReference>
<dbReference type="CDD" id="cd01635">
    <property type="entry name" value="Glycosyltransferase_GTB-type"/>
    <property type="match status" value="1"/>
</dbReference>
<comment type="caution">
    <text evidence="4">The sequence shown here is derived from an EMBL/GenBank/DDBJ whole genome shotgun (WGS) entry which is preliminary data.</text>
</comment>
<dbReference type="SUPFAM" id="SSF48452">
    <property type="entry name" value="TPR-like"/>
    <property type="match status" value="1"/>
</dbReference>
<dbReference type="Pfam" id="PF03452">
    <property type="entry name" value="Anp1"/>
    <property type="match status" value="1"/>
</dbReference>
<gene>
    <name evidence="4" type="ORF">QO018_005040</name>
</gene>
<evidence type="ECO:0000313" key="5">
    <source>
        <dbReference type="Proteomes" id="UP001244552"/>
    </source>
</evidence>
<dbReference type="PANTHER" id="PTHR43083:SF6">
    <property type="entry name" value="MANNAN POLYMERASE COMPLEXES SUBUNIT MNN9"/>
    <property type="match status" value="1"/>
</dbReference>
<dbReference type="InterPro" id="IPR007577">
    <property type="entry name" value="GlycoTrfase_DXD_sugar-bd_CS"/>
</dbReference>
<evidence type="ECO:0000259" key="2">
    <source>
        <dbReference type="Pfam" id="PF00535"/>
    </source>
</evidence>
<protein>
    <submittedName>
        <fullName evidence="4">Tetratricopeptide (TPR) repeat protein/glycosyltransferase involved in cell wall biosynthesis</fullName>
    </submittedName>
</protein>
<dbReference type="InterPro" id="IPR011990">
    <property type="entry name" value="TPR-like_helical_dom_sf"/>
</dbReference>
<dbReference type="SUPFAM" id="SSF53448">
    <property type="entry name" value="Nucleotide-diphospho-sugar transferases"/>
    <property type="match status" value="3"/>
</dbReference>
<evidence type="ECO:0000259" key="3">
    <source>
        <dbReference type="Pfam" id="PF22882"/>
    </source>
</evidence>
<reference evidence="4 5" key="1">
    <citation type="submission" date="2023-07" db="EMBL/GenBank/DDBJ databases">
        <title>Genomic Encyclopedia of Type Strains, Phase IV (KMG-IV): sequencing the most valuable type-strain genomes for metagenomic binning, comparative biology and taxonomic classification.</title>
        <authorList>
            <person name="Goeker M."/>
        </authorList>
    </citation>
    <scope>NUCLEOTIDE SEQUENCE [LARGE SCALE GENOMIC DNA]</scope>
    <source>
        <strain evidence="4 5">DSM 19922</strain>
    </source>
</reference>
<dbReference type="Proteomes" id="UP001244552">
    <property type="component" value="Unassembled WGS sequence"/>
</dbReference>
<keyword evidence="5" id="KW-1185">Reference proteome</keyword>
<organism evidence="4 5">
    <name type="scientific">Azospirillum picis</name>
    <dbReference type="NCBI Taxonomy" id="488438"/>
    <lineage>
        <taxon>Bacteria</taxon>
        <taxon>Pseudomonadati</taxon>
        <taxon>Pseudomonadota</taxon>
        <taxon>Alphaproteobacteria</taxon>
        <taxon>Rhodospirillales</taxon>
        <taxon>Azospirillaceae</taxon>
        <taxon>Azospirillum</taxon>
    </lineage>
</organism>
<dbReference type="Pfam" id="PF22882">
    <property type="entry name" value="GT-D-like"/>
    <property type="match status" value="1"/>
</dbReference>
<feature type="domain" description="Glycosyltransferase 2-like" evidence="2">
    <location>
        <begin position="268"/>
        <end position="374"/>
    </location>
</feature>
<evidence type="ECO:0000259" key="1">
    <source>
        <dbReference type="Pfam" id="PF00534"/>
    </source>
</evidence>
<dbReference type="EMBL" id="JAUSVU010000023">
    <property type="protein sequence ID" value="MDQ0536149.1"/>
    <property type="molecule type" value="Genomic_DNA"/>
</dbReference>
<evidence type="ECO:0000313" key="4">
    <source>
        <dbReference type="EMBL" id="MDQ0536149.1"/>
    </source>
</evidence>
<accession>A0ABU0MS59</accession>
<dbReference type="InterPro" id="IPR001173">
    <property type="entry name" value="Glyco_trans_2-like"/>
</dbReference>
<dbReference type="Gene3D" id="3.90.550.10">
    <property type="entry name" value="Spore Coat Polysaccharide Biosynthesis Protein SpsA, Chain A"/>
    <property type="match status" value="2"/>
</dbReference>
<dbReference type="InterPro" id="IPR052086">
    <property type="entry name" value="Mannan_Polymerase_Subunit"/>
</dbReference>
<dbReference type="Gene3D" id="1.25.40.10">
    <property type="entry name" value="Tetratricopeptide repeat domain"/>
    <property type="match status" value="1"/>
</dbReference>
<dbReference type="CDD" id="cd00761">
    <property type="entry name" value="Glyco_tranf_GTA_type"/>
    <property type="match status" value="1"/>
</dbReference>
<dbReference type="InterPro" id="IPR001296">
    <property type="entry name" value="Glyco_trans_1"/>
</dbReference>
<dbReference type="Gene3D" id="3.40.50.2000">
    <property type="entry name" value="Glycogen Phosphorylase B"/>
    <property type="match status" value="1"/>
</dbReference>
<dbReference type="PANTHER" id="PTHR43083">
    <property type="entry name" value="MANNAN POLYMERASE II"/>
    <property type="match status" value="1"/>
</dbReference>